<feature type="region of interest" description="Disordered" evidence="7">
    <location>
        <begin position="424"/>
        <end position="473"/>
    </location>
</feature>
<dbReference type="InterPro" id="IPR046350">
    <property type="entry name" value="Cystatin_sf"/>
</dbReference>
<dbReference type="InterPro" id="IPR001363">
    <property type="entry name" value="Prot_inh_fetuin_CS"/>
</dbReference>
<evidence type="ECO:0000313" key="9">
    <source>
        <dbReference type="EMBL" id="PWA21097.1"/>
    </source>
</evidence>
<keyword evidence="5" id="KW-1015">Disulfide bond</keyword>
<dbReference type="SMART" id="SM00043">
    <property type="entry name" value="CY"/>
    <property type="match status" value="2"/>
</dbReference>
<dbReference type="PROSITE" id="PS01254">
    <property type="entry name" value="FETUIN_1"/>
    <property type="match status" value="1"/>
</dbReference>
<sequence>MERLLLHVGIWSRRLLVRCLSHQAETQRKIQDMLEKLGADLLQGGRMEVTPSSLLFYFLLVVSPPTSGALQYKVNGGGPLISAPGHRCSMASQLSEQKGGDYSVLTSKESRPSVQPLRSYLSPTDSPRFLLQHSWLPLSIRTSVAMDICTFLLLISLLSLHSFHVNGEGFLLMPIELAPVPCNDKAVEKLSRLAVTYINEDRTEGYKFALNRIANVYLHAQGPGGNVYYLDLDVLETKCHIGSPKPWKRCDVRPFMETQISGNCNTTILHTPEGYSYLYSYDCALVPDPPEKLQQTCPTCPVLLSVDSPVAMDTAGITLEAYKRQSTLGAGLGVKRITRAAVQNVPKKAVFVEYTVQQCPEGFTERGTCQRLTLKSDTQTAGFCTGSMYGDVSEHPDVLVSCEMYKIQNVDMVQPVKPQVHDLPADTMFPTFPPLPDDPSIDLQPLPSDPPTPDVAQPALIDPTAMPSLPTDPPVVVNPSVLLSSSSESAERIVSQQQNRGTLDSSSEEIGVLVARRPPFNFRYPRRKRDKRQSLTETSPSHSPVFLSDFPSGSSPFRSCPGPARYATA</sequence>
<feature type="region of interest" description="Disordered" evidence="7">
    <location>
        <begin position="523"/>
        <end position="569"/>
    </location>
</feature>
<dbReference type="Pfam" id="PF00031">
    <property type="entry name" value="Cystatin"/>
    <property type="match status" value="1"/>
</dbReference>
<keyword evidence="6" id="KW-0325">Glycoprotein</keyword>
<dbReference type="Proteomes" id="UP000250572">
    <property type="component" value="Unassembled WGS sequence"/>
</dbReference>
<proteinExistence type="predicted"/>
<dbReference type="PANTHER" id="PTHR13814:SF15">
    <property type="entry name" value="SI:CH211-262H13.5"/>
    <property type="match status" value="1"/>
</dbReference>
<dbReference type="EMBL" id="NHOQ01001911">
    <property type="protein sequence ID" value="PWA21097.1"/>
    <property type="molecule type" value="Genomic_DNA"/>
</dbReference>
<dbReference type="Gene3D" id="3.10.450.10">
    <property type="match status" value="2"/>
</dbReference>
<name>A0A315VE71_GAMAF</name>
<dbReference type="AlphaFoldDB" id="A0A315VE71"/>
<evidence type="ECO:0000259" key="8">
    <source>
        <dbReference type="PROSITE" id="PS51530"/>
    </source>
</evidence>
<evidence type="ECO:0000256" key="7">
    <source>
        <dbReference type="SAM" id="MobiDB-lite"/>
    </source>
</evidence>
<accession>A0A315VE71</accession>
<keyword evidence="3" id="KW-0732">Signal</keyword>
<dbReference type="InterPro" id="IPR025764">
    <property type="entry name" value="Cystatin_Fetuin_B"/>
</dbReference>
<dbReference type="PROSITE" id="PS51530">
    <property type="entry name" value="CYSTATIN_FETUIN_B"/>
    <property type="match status" value="1"/>
</dbReference>
<dbReference type="InterPro" id="IPR050735">
    <property type="entry name" value="Kininogen_Fetuin_HRG"/>
</dbReference>
<organism evidence="9 10">
    <name type="scientific">Gambusia affinis</name>
    <name type="common">Western mosquitofish</name>
    <name type="synonym">Heterandria affinis</name>
    <dbReference type="NCBI Taxonomy" id="33528"/>
    <lineage>
        <taxon>Eukaryota</taxon>
        <taxon>Metazoa</taxon>
        <taxon>Chordata</taxon>
        <taxon>Craniata</taxon>
        <taxon>Vertebrata</taxon>
        <taxon>Euteleostomi</taxon>
        <taxon>Actinopterygii</taxon>
        <taxon>Neopterygii</taxon>
        <taxon>Teleostei</taxon>
        <taxon>Neoteleostei</taxon>
        <taxon>Acanthomorphata</taxon>
        <taxon>Ovalentaria</taxon>
        <taxon>Atherinomorphae</taxon>
        <taxon>Cyprinodontiformes</taxon>
        <taxon>Poeciliidae</taxon>
        <taxon>Poeciliinae</taxon>
        <taxon>Gambusia</taxon>
    </lineage>
</organism>
<evidence type="ECO:0000256" key="1">
    <source>
        <dbReference type="ARBA" id="ARBA00004613"/>
    </source>
</evidence>
<dbReference type="PANTHER" id="PTHR13814">
    <property type="entry name" value="FETUIN"/>
    <property type="match status" value="1"/>
</dbReference>
<evidence type="ECO:0000256" key="5">
    <source>
        <dbReference type="ARBA" id="ARBA00023157"/>
    </source>
</evidence>
<evidence type="ECO:0000313" key="10">
    <source>
        <dbReference type="Proteomes" id="UP000250572"/>
    </source>
</evidence>
<dbReference type="CDD" id="cd00042">
    <property type="entry name" value="CY"/>
    <property type="match status" value="1"/>
</dbReference>
<feature type="domain" description="Cystatin fetuin-B-type" evidence="8">
    <location>
        <begin position="171"/>
        <end position="284"/>
    </location>
</feature>
<dbReference type="SUPFAM" id="SSF54403">
    <property type="entry name" value="Cystatin/monellin"/>
    <property type="match status" value="1"/>
</dbReference>
<keyword evidence="10" id="KW-1185">Reference proteome</keyword>
<evidence type="ECO:0000256" key="2">
    <source>
        <dbReference type="ARBA" id="ARBA00022525"/>
    </source>
</evidence>
<reference evidence="9 10" key="1">
    <citation type="journal article" date="2018" name="G3 (Bethesda)">
        <title>A High-Quality Reference Genome for the Invasive Mosquitofish Gambusia affinis Using a Chicago Library.</title>
        <authorList>
            <person name="Hoffberg S.L."/>
            <person name="Troendle N.J."/>
            <person name="Glenn T.C."/>
            <person name="Mahmud O."/>
            <person name="Louha S."/>
            <person name="Chalopin D."/>
            <person name="Bennetzen J.L."/>
            <person name="Mauricio R."/>
        </authorList>
    </citation>
    <scope>NUCLEOTIDE SEQUENCE [LARGE SCALE GENOMIC DNA]</scope>
    <source>
        <strain evidence="9">NE01/NJP1002.9</strain>
        <tissue evidence="9">Muscle</tissue>
    </source>
</reference>
<evidence type="ECO:0000256" key="4">
    <source>
        <dbReference type="ARBA" id="ARBA00022737"/>
    </source>
</evidence>
<protein>
    <recommendedName>
        <fullName evidence="8">Cystatin fetuin-B-type domain-containing protein</fullName>
    </recommendedName>
</protein>
<dbReference type="STRING" id="33528.ENSGAFP00000014730"/>
<evidence type="ECO:0000256" key="6">
    <source>
        <dbReference type="ARBA" id="ARBA00023180"/>
    </source>
</evidence>
<dbReference type="GO" id="GO:0004869">
    <property type="term" value="F:cysteine-type endopeptidase inhibitor activity"/>
    <property type="evidence" value="ECO:0007669"/>
    <property type="project" value="InterPro"/>
</dbReference>
<comment type="caution">
    <text evidence="9">The sequence shown here is derived from an EMBL/GenBank/DDBJ whole genome shotgun (WGS) entry which is preliminary data.</text>
</comment>
<dbReference type="InterPro" id="IPR000010">
    <property type="entry name" value="Cystatin_dom"/>
</dbReference>
<comment type="subcellular location">
    <subcellularLocation>
        <location evidence="1">Secreted</location>
    </subcellularLocation>
</comment>
<keyword evidence="2" id="KW-0964">Secreted</keyword>
<dbReference type="GO" id="GO:0005615">
    <property type="term" value="C:extracellular space"/>
    <property type="evidence" value="ECO:0007669"/>
    <property type="project" value="InterPro"/>
</dbReference>
<evidence type="ECO:0000256" key="3">
    <source>
        <dbReference type="ARBA" id="ARBA00022729"/>
    </source>
</evidence>
<keyword evidence="4" id="KW-0677">Repeat</keyword>
<gene>
    <name evidence="9" type="ORF">CCH79_00009479</name>
</gene>